<keyword evidence="3" id="KW-1185">Reference proteome</keyword>
<feature type="transmembrane region" description="Helical" evidence="1">
    <location>
        <begin position="409"/>
        <end position="433"/>
    </location>
</feature>
<dbReference type="Proteomes" id="UP000033121">
    <property type="component" value="Unassembled WGS sequence"/>
</dbReference>
<feature type="transmembrane region" description="Helical" evidence="1">
    <location>
        <begin position="195"/>
        <end position="214"/>
    </location>
</feature>
<sequence>MRNTFLQRVLPHVAAVLFLALLAMFFCQPALQGKLLTQTDNLHWKGMAQSSFEYRELHGNFPLWTNSQFCGMPAFQVAMEGAGWLSVHPLHEILMLGLPKPANFFFLLSIGFYFLAIVYGLRPVTGVLGATGYAYASYTAVIIFAGHDTKVLAMGYLPVLLAALVLVGRRQYLWGAMVGVLACGLLISMNHIQVTYYGVLMAGTWWLVYAITWIRAGRWKHLFISTAILGGTFVVGAATNALQLFTTWDYSRSTRKGVLQMGNATAKETKRSEGLDPEKTFYWSYGFLETYTFLVPDFYGRTSSGTLERDAPIVKFALKHRLAKESEIPALQADWPLYWGKQPGTQGTVYFGAICCFLFLLGLFQVRGPDRTWILLTIFLSLVLAWGSHLPGINYFIFDHLPGYNKFRAITMVLILPQLLIPLLGCIGLEQWLQQEAGSGRKRSPALTGASLVSVLLLAVACYLYAIFTYNAPGDPELLTGLTAGFTFDPVLSRELVELLRQQRQSMLGADLVRSGLLVLFAMTVCWAYQRRALRLNWVLVLLTAVSVADLVGVAVRALPWRLYLDPKTYAENNFALTAADREIKKDTGSYRVYSRVSWYDSRVSYYHHNAAGYSPARLSLMEDLLQYQQPNYRMDSAVMDMLNVRYLVVADSNGAQQAEHRNTALGDCWLVRGIYHAGGPAAAMRALNDVVLKDSAIVEDPAVLQPRFDSNASIKLLRNDNDSLLYAFSADSPQFAVCSEIFYDKGWHAYIDNREIPVFKTNYLLRGLELPSGRYTIRFLFHPASFYAGRTVERIANLVAVALLLGGLGYVLWQGRMGKTPLR</sequence>
<gene>
    <name evidence="2" type="ORF">FPE01S_02_01530</name>
</gene>
<keyword evidence="1" id="KW-0812">Transmembrane</keyword>
<evidence type="ECO:0000313" key="2">
    <source>
        <dbReference type="EMBL" id="GAO43048.1"/>
    </source>
</evidence>
<feature type="transmembrane region" description="Helical" evidence="1">
    <location>
        <begin position="221"/>
        <end position="245"/>
    </location>
</feature>
<evidence type="ECO:0008006" key="4">
    <source>
        <dbReference type="Google" id="ProtNLM"/>
    </source>
</evidence>
<dbReference type="STRING" id="1220578.FPE01S_02_01530"/>
<keyword evidence="1" id="KW-0472">Membrane</keyword>
<evidence type="ECO:0000313" key="3">
    <source>
        <dbReference type="Proteomes" id="UP000033121"/>
    </source>
</evidence>
<dbReference type="AlphaFoldDB" id="A0A0E9MZT5"/>
<dbReference type="Pfam" id="PF09586">
    <property type="entry name" value="YfhO"/>
    <property type="match status" value="1"/>
</dbReference>
<feature type="transmembrane region" description="Helical" evidence="1">
    <location>
        <begin position="104"/>
        <end position="121"/>
    </location>
</feature>
<evidence type="ECO:0000256" key="1">
    <source>
        <dbReference type="SAM" id="Phobius"/>
    </source>
</evidence>
<dbReference type="RefSeq" id="WP_046368992.1">
    <property type="nucleotide sequence ID" value="NZ_BBWV01000002.1"/>
</dbReference>
<dbReference type="InterPro" id="IPR018580">
    <property type="entry name" value="Uncharacterised_YfhO"/>
</dbReference>
<dbReference type="EMBL" id="BBWV01000002">
    <property type="protein sequence ID" value="GAO43048.1"/>
    <property type="molecule type" value="Genomic_DNA"/>
</dbReference>
<feature type="transmembrane region" description="Helical" evidence="1">
    <location>
        <begin position="128"/>
        <end position="145"/>
    </location>
</feature>
<feature type="transmembrane region" description="Helical" evidence="1">
    <location>
        <begin position="172"/>
        <end position="189"/>
    </location>
</feature>
<feature type="transmembrane region" description="Helical" evidence="1">
    <location>
        <begin position="151"/>
        <end position="167"/>
    </location>
</feature>
<proteinExistence type="predicted"/>
<protein>
    <recommendedName>
        <fullName evidence="4">Membrane protein YfhO</fullName>
    </recommendedName>
</protein>
<reference evidence="2 3" key="1">
    <citation type="submission" date="2015-04" db="EMBL/GenBank/DDBJ databases">
        <title>Whole genome shotgun sequence of Flavihumibacter petaseus NBRC 106054.</title>
        <authorList>
            <person name="Miyazawa S."/>
            <person name="Hosoyama A."/>
            <person name="Hashimoto M."/>
            <person name="Noguchi M."/>
            <person name="Tsuchikane K."/>
            <person name="Ohji S."/>
            <person name="Yamazoe A."/>
            <person name="Ichikawa N."/>
            <person name="Kimura A."/>
            <person name="Fujita N."/>
        </authorList>
    </citation>
    <scope>NUCLEOTIDE SEQUENCE [LARGE SCALE GENOMIC DNA]</scope>
    <source>
        <strain evidence="2 3">NBRC 106054</strain>
    </source>
</reference>
<dbReference type="PANTHER" id="PTHR38454">
    <property type="entry name" value="INTEGRAL MEMBRANE PROTEIN-RELATED"/>
    <property type="match status" value="1"/>
</dbReference>
<feature type="transmembrane region" description="Helical" evidence="1">
    <location>
        <begin position="512"/>
        <end position="530"/>
    </location>
</feature>
<feature type="transmembrane region" description="Helical" evidence="1">
    <location>
        <begin position="796"/>
        <end position="814"/>
    </location>
</feature>
<feature type="transmembrane region" description="Helical" evidence="1">
    <location>
        <begin position="445"/>
        <end position="466"/>
    </location>
</feature>
<feature type="transmembrane region" description="Helical" evidence="1">
    <location>
        <begin position="536"/>
        <end position="559"/>
    </location>
</feature>
<name>A0A0E9MZT5_9BACT</name>
<dbReference type="PANTHER" id="PTHR38454:SF1">
    <property type="entry name" value="INTEGRAL MEMBRANE PROTEIN"/>
    <property type="match status" value="1"/>
</dbReference>
<dbReference type="OrthoDB" id="9772884at2"/>
<keyword evidence="1" id="KW-1133">Transmembrane helix</keyword>
<organism evidence="2 3">
    <name type="scientific">Flavihumibacter petaseus NBRC 106054</name>
    <dbReference type="NCBI Taxonomy" id="1220578"/>
    <lineage>
        <taxon>Bacteria</taxon>
        <taxon>Pseudomonadati</taxon>
        <taxon>Bacteroidota</taxon>
        <taxon>Chitinophagia</taxon>
        <taxon>Chitinophagales</taxon>
        <taxon>Chitinophagaceae</taxon>
        <taxon>Flavihumibacter</taxon>
    </lineage>
</organism>
<feature type="transmembrane region" description="Helical" evidence="1">
    <location>
        <begin position="373"/>
        <end position="397"/>
    </location>
</feature>
<comment type="caution">
    <text evidence="2">The sequence shown here is derived from an EMBL/GenBank/DDBJ whole genome shotgun (WGS) entry which is preliminary data.</text>
</comment>
<accession>A0A0E9MZT5</accession>
<feature type="transmembrane region" description="Helical" evidence="1">
    <location>
        <begin position="347"/>
        <end position="366"/>
    </location>
</feature>